<dbReference type="CDD" id="cd00830">
    <property type="entry name" value="KAS_III"/>
    <property type="match status" value="1"/>
</dbReference>
<name>A0ABW5LZU4_9BACT</name>
<gene>
    <name evidence="13" type="ORF">ACFSUS_04120</name>
</gene>
<dbReference type="EMBL" id="JBHULN010000002">
    <property type="protein sequence ID" value="MFD2569806.1"/>
    <property type="molecule type" value="Genomic_DNA"/>
</dbReference>
<evidence type="ECO:0000256" key="7">
    <source>
        <dbReference type="ARBA" id="ARBA00023098"/>
    </source>
</evidence>
<dbReference type="PANTHER" id="PTHR34069:SF2">
    <property type="entry name" value="BETA-KETOACYL-[ACYL-CARRIER-PROTEIN] SYNTHASE III"/>
    <property type="match status" value="1"/>
</dbReference>
<evidence type="ECO:0000313" key="14">
    <source>
        <dbReference type="Proteomes" id="UP001597469"/>
    </source>
</evidence>
<comment type="caution">
    <text evidence="13">The sequence shown here is derived from an EMBL/GenBank/DDBJ whole genome shotgun (WGS) entry which is preliminary data.</text>
</comment>
<dbReference type="NCBIfam" id="TIGR00747">
    <property type="entry name" value="fabH"/>
    <property type="match status" value="1"/>
</dbReference>
<dbReference type="InterPro" id="IPR004655">
    <property type="entry name" value="FabH"/>
</dbReference>
<proteinExistence type="inferred from homology"/>
<keyword evidence="10" id="KW-0012">Acyltransferase</keyword>
<keyword evidence="3" id="KW-0963">Cytoplasm</keyword>
<dbReference type="Gene3D" id="3.40.47.10">
    <property type="match status" value="1"/>
</dbReference>
<keyword evidence="8" id="KW-0275">Fatty acid biosynthesis</keyword>
<sequence length="352" mass="38966">MINSRIAGVGHYLPERIVSNDELAPQIEVNSAWIEERTGIRERRYAASGEDTATTLGAAAAKIAIERAGIIASDIDFIVFSTMSADYQVPGCGVLLQRELGITHTEIGALDIRNQCSGFLYALSVADKFIKSGVYRNILVVGAERQSFNLDYSVRGRDVAVLFADGAGAVVLQPTDEPGQGILSTHLHADGTYAEELSIINPGSHGNYHFKKYKPYYLDTAHNFIHQNDGPFELPYLFTGIFKGLQVIKKAFEKFPEVICEAVCSNGYTLNDVDFFVMHQANLRIVEYVQRKMNLPDEKLWNNIQHYGNTTSASIPIALSELWESGKLHKGHLLCLSAFGSGFTWASALIRW</sequence>
<evidence type="ECO:0000256" key="5">
    <source>
        <dbReference type="ARBA" id="ARBA00022679"/>
    </source>
</evidence>
<comment type="similarity">
    <text evidence="2">Belongs to the thiolase-like superfamily. FabH family.</text>
</comment>
<dbReference type="Pfam" id="PF08541">
    <property type="entry name" value="ACP_syn_III_C"/>
    <property type="match status" value="1"/>
</dbReference>
<dbReference type="InterPro" id="IPR013747">
    <property type="entry name" value="ACP_syn_III_C"/>
</dbReference>
<evidence type="ECO:0000256" key="9">
    <source>
        <dbReference type="ARBA" id="ARBA00023268"/>
    </source>
</evidence>
<comment type="pathway">
    <text evidence="1">Lipid metabolism.</text>
</comment>
<protein>
    <submittedName>
        <fullName evidence="13">3-oxoacyl-ACP synthase III family protein</fullName>
    </submittedName>
</protein>
<evidence type="ECO:0000256" key="10">
    <source>
        <dbReference type="ARBA" id="ARBA00023315"/>
    </source>
</evidence>
<keyword evidence="14" id="KW-1185">Reference proteome</keyword>
<evidence type="ECO:0000256" key="2">
    <source>
        <dbReference type="ARBA" id="ARBA00008642"/>
    </source>
</evidence>
<evidence type="ECO:0000256" key="8">
    <source>
        <dbReference type="ARBA" id="ARBA00023160"/>
    </source>
</evidence>
<reference evidence="14" key="1">
    <citation type="journal article" date="2019" name="Int. J. Syst. Evol. Microbiol.">
        <title>The Global Catalogue of Microorganisms (GCM) 10K type strain sequencing project: providing services to taxonomists for standard genome sequencing and annotation.</title>
        <authorList>
            <consortium name="The Broad Institute Genomics Platform"/>
            <consortium name="The Broad Institute Genome Sequencing Center for Infectious Disease"/>
            <person name="Wu L."/>
            <person name="Ma J."/>
        </authorList>
    </citation>
    <scope>NUCLEOTIDE SEQUENCE [LARGE SCALE GENOMIC DNA]</scope>
    <source>
        <strain evidence="14">KCTC 42805</strain>
    </source>
</reference>
<keyword evidence="9" id="KW-0511">Multifunctional enzyme</keyword>
<evidence type="ECO:0000256" key="6">
    <source>
        <dbReference type="ARBA" id="ARBA00022832"/>
    </source>
</evidence>
<evidence type="ECO:0000259" key="12">
    <source>
        <dbReference type="Pfam" id="PF08545"/>
    </source>
</evidence>
<feature type="domain" description="Beta-ketoacyl-[acyl-carrier-protein] synthase III C-terminal" evidence="11">
    <location>
        <begin position="266"/>
        <end position="352"/>
    </location>
</feature>
<evidence type="ECO:0000256" key="3">
    <source>
        <dbReference type="ARBA" id="ARBA00022490"/>
    </source>
</evidence>
<keyword evidence="4" id="KW-0444">Lipid biosynthesis</keyword>
<evidence type="ECO:0000313" key="13">
    <source>
        <dbReference type="EMBL" id="MFD2569806.1"/>
    </source>
</evidence>
<organism evidence="13 14">
    <name type="scientific">Spirosoma soli</name>
    <dbReference type="NCBI Taxonomy" id="1770529"/>
    <lineage>
        <taxon>Bacteria</taxon>
        <taxon>Pseudomonadati</taxon>
        <taxon>Bacteroidota</taxon>
        <taxon>Cytophagia</taxon>
        <taxon>Cytophagales</taxon>
        <taxon>Cytophagaceae</taxon>
        <taxon>Spirosoma</taxon>
    </lineage>
</organism>
<dbReference type="InterPro" id="IPR013751">
    <property type="entry name" value="ACP_syn_III_N"/>
</dbReference>
<evidence type="ECO:0000256" key="4">
    <source>
        <dbReference type="ARBA" id="ARBA00022516"/>
    </source>
</evidence>
<evidence type="ECO:0000256" key="1">
    <source>
        <dbReference type="ARBA" id="ARBA00005189"/>
    </source>
</evidence>
<dbReference type="Pfam" id="PF08545">
    <property type="entry name" value="ACP_syn_III"/>
    <property type="match status" value="1"/>
</dbReference>
<dbReference type="SUPFAM" id="SSF53901">
    <property type="entry name" value="Thiolase-like"/>
    <property type="match status" value="1"/>
</dbReference>
<accession>A0ABW5LZU4</accession>
<dbReference type="NCBIfam" id="NF006829">
    <property type="entry name" value="PRK09352.1"/>
    <property type="match status" value="1"/>
</dbReference>
<dbReference type="InterPro" id="IPR016039">
    <property type="entry name" value="Thiolase-like"/>
</dbReference>
<keyword evidence="7" id="KW-0443">Lipid metabolism</keyword>
<dbReference type="PANTHER" id="PTHR34069">
    <property type="entry name" value="3-OXOACYL-[ACYL-CARRIER-PROTEIN] SYNTHASE 3"/>
    <property type="match status" value="1"/>
</dbReference>
<keyword evidence="6" id="KW-0276">Fatty acid metabolism</keyword>
<evidence type="ECO:0000259" key="11">
    <source>
        <dbReference type="Pfam" id="PF08541"/>
    </source>
</evidence>
<dbReference type="Proteomes" id="UP001597469">
    <property type="component" value="Unassembled WGS sequence"/>
</dbReference>
<keyword evidence="5" id="KW-0808">Transferase</keyword>
<feature type="domain" description="Beta-ketoacyl-[acyl-carrier-protein] synthase III N-terminal" evidence="12">
    <location>
        <begin position="110"/>
        <end position="191"/>
    </location>
</feature>
<dbReference type="RefSeq" id="WP_381519466.1">
    <property type="nucleotide sequence ID" value="NZ_JBHULN010000002.1"/>
</dbReference>